<organism evidence="7 8">
    <name type="scientific">Daphnia sinensis</name>
    <dbReference type="NCBI Taxonomy" id="1820382"/>
    <lineage>
        <taxon>Eukaryota</taxon>
        <taxon>Metazoa</taxon>
        <taxon>Ecdysozoa</taxon>
        <taxon>Arthropoda</taxon>
        <taxon>Crustacea</taxon>
        <taxon>Branchiopoda</taxon>
        <taxon>Diplostraca</taxon>
        <taxon>Cladocera</taxon>
        <taxon>Anomopoda</taxon>
        <taxon>Daphniidae</taxon>
        <taxon>Daphnia</taxon>
        <taxon>Daphnia similis group</taxon>
    </lineage>
</organism>
<protein>
    <recommendedName>
        <fullName evidence="6">Exoribonuclease phosphorolytic domain-containing protein</fullName>
    </recommendedName>
</protein>
<dbReference type="Gene3D" id="3.30.230.70">
    <property type="entry name" value="GHMP Kinase, N-terminal domain"/>
    <property type="match status" value="1"/>
</dbReference>
<dbReference type="GO" id="GO:0003723">
    <property type="term" value="F:RNA binding"/>
    <property type="evidence" value="ECO:0007669"/>
    <property type="project" value="TreeGrafter"/>
</dbReference>
<dbReference type="PANTHER" id="PTHR11953:SF1">
    <property type="entry name" value="EXOSOME COMPLEX COMPONENT RRP46"/>
    <property type="match status" value="1"/>
</dbReference>
<keyword evidence="5" id="KW-0539">Nucleus</keyword>
<dbReference type="InterPro" id="IPR001247">
    <property type="entry name" value="ExoRNase_PH_dom1"/>
</dbReference>
<evidence type="ECO:0000256" key="4">
    <source>
        <dbReference type="ARBA" id="ARBA00022835"/>
    </source>
</evidence>
<comment type="similarity">
    <text evidence="2">Belongs to the RNase PH family.</text>
</comment>
<dbReference type="GO" id="GO:0000177">
    <property type="term" value="C:cytoplasmic exosome (RNase complex)"/>
    <property type="evidence" value="ECO:0007669"/>
    <property type="project" value="TreeGrafter"/>
</dbReference>
<dbReference type="SUPFAM" id="SSF54211">
    <property type="entry name" value="Ribosomal protein S5 domain 2-like"/>
    <property type="match status" value="1"/>
</dbReference>
<evidence type="ECO:0000256" key="3">
    <source>
        <dbReference type="ARBA" id="ARBA00022552"/>
    </source>
</evidence>
<dbReference type="InterPro" id="IPR027408">
    <property type="entry name" value="PNPase/RNase_PH_dom_sf"/>
</dbReference>
<dbReference type="PANTHER" id="PTHR11953">
    <property type="entry name" value="EXOSOME COMPLEX COMPONENT"/>
    <property type="match status" value="1"/>
</dbReference>
<dbReference type="GO" id="GO:0016075">
    <property type="term" value="P:rRNA catabolic process"/>
    <property type="evidence" value="ECO:0007669"/>
    <property type="project" value="TreeGrafter"/>
</dbReference>
<proteinExistence type="inferred from homology"/>
<evidence type="ECO:0000256" key="1">
    <source>
        <dbReference type="ARBA" id="ARBA00004123"/>
    </source>
</evidence>
<dbReference type="GO" id="GO:0006364">
    <property type="term" value="P:rRNA processing"/>
    <property type="evidence" value="ECO:0007669"/>
    <property type="project" value="UniProtKB-KW"/>
</dbReference>
<evidence type="ECO:0000313" key="8">
    <source>
        <dbReference type="Proteomes" id="UP000820818"/>
    </source>
</evidence>
<gene>
    <name evidence="7" type="ORF">GHT06_012739</name>
</gene>
<dbReference type="FunFam" id="3.30.230.70:FF:000054">
    <property type="entry name" value="Exosome complex component RRP46"/>
    <property type="match status" value="1"/>
</dbReference>
<dbReference type="GO" id="GO:0071028">
    <property type="term" value="P:nuclear mRNA surveillance"/>
    <property type="evidence" value="ECO:0007669"/>
    <property type="project" value="TreeGrafter"/>
</dbReference>
<name>A0AAD5PXP8_9CRUS</name>
<evidence type="ECO:0000259" key="6">
    <source>
        <dbReference type="Pfam" id="PF01138"/>
    </source>
</evidence>
<dbReference type="GO" id="GO:0071051">
    <property type="term" value="P:poly(A)-dependent snoRNA 3'-end processing"/>
    <property type="evidence" value="ECO:0007669"/>
    <property type="project" value="TreeGrafter"/>
</dbReference>
<keyword evidence="3" id="KW-0698">rRNA processing</keyword>
<dbReference type="GO" id="GO:0034475">
    <property type="term" value="P:U4 snRNA 3'-end processing"/>
    <property type="evidence" value="ECO:0007669"/>
    <property type="project" value="TreeGrafter"/>
</dbReference>
<reference evidence="7 8" key="1">
    <citation type="submission" date="2022-05" db="EMBL/GenBank/DDBJ databases">
        <title>A multi-omics perspective on studying reproductive biology in Daphnia sinensis.</title>
        <authorList>
            <person name="Jia J."/>
        </authorList>
    </citation>
    <scope>NUCLEOTIDE SEQUENCE [LARGE SCALE GENOMIC DNA]</scope>
    <source>
        <strain evidence="7 8">WSL</strain>
    </source>
</reference>
<sequence length="265" mass="29868">MVTNFACLQTTLHNFVLFFTITFLVQFKTHSYLCFIKILKSSVTLFTMETEQKSIRALKCEQSVLSRADGSVMFSQGNTVVMASVYGPLEAKIQKELSDRMYVEVNYKPKTGMPGVAERGKEKLIKTTCNHIILTNLHPRTAVCITIQEMQDGGTLLSASINAVCLALLDSGLPLQCLVAAVTCLVDKKDKIILDPCIRTVKEGYKAMFTFAFDSQKYNLILSHCEGQVPYQLFQEAMELCQKASHIIFDFYRQAVLRKFSKELL</sequence>
<dbReference type="Proteomes" id="UP000820818">
    <property type="component" value="Linkage Group LG3"/>
</dbReference>
<dbReference type="Pfam" id="PF01138">
    <property type="entry name" value="RNase_PH"/>
    <property type="match status" value="1"/>
</dbReference>
<accession>A0AAD5PXP8</accession>
<keyword evidence="4" id="KW-0271">Exosome</keyword>
<dbReference type="EMBL" id="WJBH02000003">
    <property type="protein sequence ID" value="KAI9561778.1"/>
    <property type="molecule type" value="Genomic_DNA"/>
</dbReference>
<evidence type="ECO:0000256" key="2">
    <source>
        <dbReference type="ARBA" id="ARBA00006678"/>
    </source>
</evidence>
<feature type="domain" description="Exoribonuclease phosphorolytic" evidence="6">
    <location>
        <begin position="55"/>
        <end position="174"/>
    </location>
</feature>
<dbReference type="GO" id="GO:0000176">
    <property type="term" value="C:nuclear exosome (RNase complex)"/>
    <property type="evidence" value="ECO:0007669"/>
    <property type="project" value="TreeGrafter"/>
</dbReference>
<dbReference type="InterPro" id="IPR020568">
    <property type="entry name" value="Ribosomal_Su5_D2-typ_SF"/>
</dbReference>
<dbReference type="InterPro" id="IPR050080">
    <property type="entry name" value="RNase_PH"/>
</dbReference>
<evidence type="ECO:0000313" key="7">
    <source>
        <dbReference type="EMBL" id="KAI9561778.1"/>
    </source>
</evidence>
<dbReference type="CDD" id="cd11372">
    <property type="entry name" value="RNase_PH_RRP46"/>
    <property type="match status" value="1"/>
</dbReference>
<comment type="caution">
    <text evidence="7">The sequence shown here is derived from an EMBL/GenBank/DDBJ whole genome shotgun (WGS) entry which is preliminary data.</text>
</comment>
<dbReference type="SUPFAM" id="SSF55666">
    <property type="entry name" value="Ribonuclease PH domain 2-like"/>
    <property type="match status" value="1"/>
</dbReference>
<dbReference type="GO" id="GO:0005730">
    <property type="term" value="C:nucleolus"/>
    <property type="evidence" value="ECO:0007669"/>
    <property type="project" value="TreeGrafter"/>
</dbReference>
<dbReference type="InterPro" id="IPR036345">
    <property type="entry name" value="ExoRNase_PH_dom2_sf"/>
</dbReference>
<dbReference type="AlphaFoldDB" id="A0AAD5PXP8"/>
<evidence type="ECO:0000256" key="5">
    <source>
        <dbReference type="ARBA" id="ARBA00023242"/>
    </source>
</evidence>
<comment type="subcellular location">
    <subcellularLocation>
        <location evidence="1">Nucleus</location>
    </subcellularLocation>
</comment>
<keyword evidence="8" id="KW-1185">Reference proteome</keyword>